<dbReference type="Proteomes" id="UP000607435">
    <property type="component" value="Unassembled WGS sequence"/>
</dbReference>
<sequence>MGFLFNSCEKDDSTSPVPTPQVVAEFKTNLSELNLFTGNLNELNITPLAFEYNLNTTLFSDYSHKQRIIALPEGTSMEFNGNGLPNFPDNTVIAKTFFYNNDERDLSLGRQIIETRILIKINGEWQSGDYKWNSEQTEAILDLNGSTLPITWIDRDGNSNSITYEIPSNTDCFTCHQSYGDLMPIGPKLRTMNFEINGTNQLEQFINNNQLTGIANSASVRSLPNWEDPSASLEDRARAYMDINCAHCHIPGGQCEDESTLNLAFETPLSESDIVERSFSIDYRISINIEGLGMPFIGTTILHTEGVTLIQEYLNSL</sequence>
<dbReference type="EMBL" id="JACOME010000004">
    <property type="protein sequence ID" value="MBC3847529.1"/>
    <property type="molecule type" value="Genomic_DNA"/>
</dbReference>
<gene>
    <name evidence="1" type="ORF">H6H04_14120</name>
</gene>
<evidence type="ECO:0000313" key="2">
    <source>
        <dbReference type="Proteomes" id="UP000607435"/>
    </source>
</evidence>
<proteinExistence type="predicted"/>
<keyword evidence="2" id="KW-1185">Reference proteome</keyword>
<comment type="caution">
    <text evidence="1">The sequence shown here is derived from an EMBL/GenBank/DDBJ whole genome shotgun (WGS) entry which is preliminary data.</text>
</comment>
<name>A0ABR6Y4C6_9FLAO</name>
<evidence type="ECO:0000313" key="1">
    <source>
        <dbReference type="EMBL" id="MBC3847529.1"/>
    </source>
</evidence>
<reference evidence="1 2" key="1">
    <citation type="submission" date="2020-08" db="EMBL/GenBank/DDBJ databases">
        <title>Winogradskyella ouciana sp. nov., isolated from the hadal seawater of the Mariana Trench.</title>
        <authorList>
            <person name="He X."/>
        </authorList>
    </citation>
    <scope>NUCLEOTIDE SEQUENCE [LARGE SCALE GENOMIC DNA]</scope>
    <source>
        <strain evidence="1 2">KCTC 22026</strain>
    </source>
</reference>
<organism evidence="1 2">
    <name type="scientific">Winogradskyella echinorum</name>
    <dbReference type="NCBI Taxonomy" id="538189"/>
    <lineage>
        <taxon>Bacteria</taxon>
        <taxon>Pseudomonadati</taxon>
        <taxon>Bacteroidota</taxon>
        <taxon>Flavobacteriia</taxon>
        <taxon>Flavobacteriales</taxon>
        <taxon>Flavobacteriaceae</taxon>
        <taxon>Winogradskyella</taxon>
    </lineage>
</organism>
<protein>
    <recommendedName>
        <fullName evidence="3">Repeat protein (TIGR03806 family)</fullName>
    </recommendedName>
</protein>
<accession>A0ABR6Y4C6</accession>
<evidence type="ECO:0008006" key="3">
    <source>
        <dbReference type="Google" id="ProtNLM"/>
    </source>
</evidence>